<dbReference type="PANTHER" id="PTHR11106">
    <property type="entry name" value="GANGLIOSIDE INDUCED DIFFERENTIATION ASSOCIATED PROTEIN 2-RELATED"/>
    <property type="match status" value="1"/>
</dbReference>
<dbReference type="EMBL" id="PHUF01000002">
    <property type="protein sequence ID" value="PKB25722.1"/>
    <property type="molecule type" value="Genomic_DNA"/>
</dbReference>
<dbReference type="Gene3D" id="3.40.220.10">
    <property type="entry name" value="Leucine Aminopeptidase, subunit E, domain 1"/>
    <property type="match status" value="1"/>
</dbReference>
<dbReference type="PROSITE" id="PS51154">
    <property type="entry name" value="MACRO"/>
    <property type="match status" value="1"/>
</dbReference>
<dbReference type="Proteomes" id="UP000232587">
    <property type="component" value="Unassembled WGS sequence"/>
</dbReference>
<protein>
    <submittedName>
        <fullName evidence="2">O-acetyl-ADP-ribose deacetylase (Regulator of RNase III)</fullName>
    </submittedName>
</protein>
<dbReference type="InterPro" id="IPR043472">
    <property type="entry name" value="Macro_dom-like"/>
</dbReference>
<gene>
    <name evidence="2" type="ORF">B0I00_0928</name>
</gene>
<evidence type="ECO:0000313" key="3">
    <source>
        <dbReference type="Proteomes" id="UP000232587"/>
    </source>
</evidence>
<dbReference type="RefSeq" id="WP_100866130.1">
    <property type="nucleotide sequence ID" value="NZ_PHUF01000002.1"/>
</dbReference>
<proteinExistence type="predicted"/>
<dbReference type="InterPro" id="IPR002589">
    <property type="entry name" value="Macro_dom"/>
</dbReference>
<dbReference type="AlphaFoldDB" id="A0A2N0I3F9"/>
<dbReference type="Pfam" id="PF01661">
    <property type="entry name" value="Macro"/>
    <property type="match status" value="1"/>
</dbReference>
<name>A0A2N0I3F9_9SPHN</name>
<dbReference type="PANTHER" id="PTHR11106:SF27">
    <property type="entry name" value="MACRO DOMAIN-CONTAINING PROTEIN"/>
    <property type="match status" value="1"/>
</dbReference>
<sequence>MLVGSTRLLVHLGSITQLGVDAIVNAANSSLLGGGGVDGAIHRAAGPGLLAECRTLGGCRPGEAKITAGYDLPARHVIHTVGPVWQDGERGEEAVLRDCYRSSLAVAAENAVRTIAFPAISTGIFGYPREDAARVAVTSVRDAVAAAPGAFHEVLFVCFSDEMVQTFITPFPELSA</sequence>
<feature type="domain" description="Macro" evidence="1">
    <location>
        <begin position="1"/>
        <end position="175"/>
    </location>
</feature>
<dbReference type="SMART" id="SM00506">
    <property type="entry name" value="A1pp"/>
    <property type="match status" value="1"/>
</dbReference>
<dbReference type="GO" id="GO:0019213">
    <property type="term" value="F:deacetylase activity"/>
    <property type="evidence" value="ECO:0007669"/>
    <property type="project" value="TreeGrafter"/>
</dbReference>
<comment type="caution">
    <text evidence="2">The sequence shown here is derived from an EMBL/GenBank/DDBJ whole genome shotgun (WGS) entry which is preliminary data.</text>
</comment>
<evidence type="ECO:0000313" key="2">
    <source>
        <dbReference type="EMBL" id="PKB25722.1"/>
    </source>
</evidence>
<dbReference type="OrthoDB" id="6194521at2"/>
<evidence type="ECO:0000259" key="1">
    <source>
        <dbReference type="PROSITE" id="PS51154"/>
    </source>
</evidence>
<dbReference type="NCBIfam" id="NF001664">
    <property type="entry name" value="PRK00431.1-6"/>
    <property type="match status" value="1"/>
</dbReference>
<accession>A0A2N0I3F9</accession>
<dbReference type="SUPFAM" id="SSF52949">
    <property type="entry name" value="Macro domain-like"/>
    <property type="match status" value="1"/>
</dbReference>
<keyword evidence="3" id="KW-1185">Reference proteome</keyword>
<organism evidence="2 3">
    <name type="scientific">Novosphingobium kunmingense</name>
    <dbReference type="NCBI Taxonomy" id="1211806"/>
    <lineage>
        <taxon>Bacteria</taxon>
        <taxon>Pseudomonadati</taxon>
        <taxon>Pseudomonadota</taxon>
        <taxon>Alphaproteobacteria</taxon>
        <taxon>Sphingomonadales</taxon>
        <taxon>Sphingomonadaceae</taxon>
        <taxon>Novosphingobium</taxon>
    </lineage>
</organism>
<dbReference type="CDD" id="cd02908">
    <property type="entry name" value="Macro_OAADPr_deacetylase"/>
    <property type="match status" value="1"/>
</dbReference>
<reference evidence="2 3" key="1">
    <citation type="submission" date="2017-11" db="EMBL/GenBank/DDBJ databases">
        <title>Genomic Encyclopedia of Type Strains, Phase III (KMG-III): the genomes of soil and plant-associated and newly described type strains.</title>
        <authorList>
            <person name="Whitman W."/>
        </authorList>
    </citation>
    <scope>NUCLEOTIDE SEQUENCE [LARGE SCALE GENOMIC DNA]</scope>
    <source>
        <strain evidence="2 3">CGMCC 1.12274</strain>
    </source>
</reference>